<gene>
    <name evidence="1" type="ORF">HW450_10325</name>
</gene>
<proteinExistence type="predicted"/>
<dbReference type="RefSeq" id="WP_182385536.1">
    <property type="nucleotide sequence ID" value="NZ_CP059833.1"/>
</dbReference>
<dbReference type="Proteomes" id="UP000515570">
    <property type="component" value="Chromosome"/>
</dbReference>
<name>A0A7G5FDN8_9CORY</name>
<reference evidence="1 2" key="1">
    <citation type="submission" date="2020-07" db="EMBL/GenBank/DDBJ databases">
        <title>non toxigenic Corynebacterium sp. nov from a clinical source.</title>
        <authorList>
            <person name="Bernier A.-M."/>
            <person name="Bernard K."/>
        </authorList>
    </citation>
    <scope>NUCLEOTIDE SEQUENCE [LARGE SCALE GENOMIC DNA]</scope>
    <source>
        <strain evidence="2">NML 93-0612</strain>
    </source>
</reference>
<evidence type="ECO:0000313" key="1">
    <source>
        <dbReference type="EMBL" id="QMV84729.1"/>
    </source>
</evidence>
<accession>A0A7G5FDN8</accession>
<organism evidence="1 2">
    <name type="scientific">Corynebacterium hindlerae</name>
    <dbReference type="NCBI Taxonomy" id="699041"/>
    <lineage>
        <taxon>Bacteria</taxon>
        <taxon>Bacillati</taxon>
        <taxon>Actinomycetota</taxon>
        <taxon>Actinomycetes</taxon>
        <taxon>Mycobacteriales</taxon>
        <taxon>Corynebacteriaceae</taxon>
        <taxon>Corynebacterium</taxon>
    </lineage>
</organism>
<protein>
    <submittedName>
        <fullName evidence="1">Uncharacterized protein</fullName>
    </submittedName>
</protein>
<dbReference type="EMBL" id="CP059833">
    <property type="protein sequence ID" value="QMV84729.1"/>
    <property type="molecule type" value="Genomic_DNA"/>
</dbReference>
<keyword evidence="2" id="KW-1185">Reference proteome</keyword>
<evidence type="ECO:0000313" key="2">
    <source>
        <dbReference type="Proteomes" id="UP000515570"/>
    </source>
</evidence>
<sequence length="92" mass="10079">MQVKVNFVNGRSEIASVIMSDMVAYERTARIRDWGGIDSETSRLTAVAFLAWHSLNRNGVFAGQFDEFLNDAELVEAVDETSALDPTTAPGV</sequence>
<dbReference type="AlphaFoldDB" id="A0A7G5FDN8"/>